<dbReference type="EMBL" id="JAXIVS010000001">
    <property type="protein sequence ID" value="MDY7225072.1"/>
    <property type="molecule type" value="Genomic_DNA"/>
</dbReference>
<keyword evidence="3" id="KW-1185">Reference proteome</keyword>
<name>A0ABU5GX03_9BACT</name>
<dbReference type="InterPro" id="IPR011745">
    <property type="entry name" value="RNA_pol_sigma70_MYXXA"/>
</dbReference>
<accession>A0ABU5GX03</accession>
<evidence type="ECO:0000313" key="2">
    <source>
        <dbReference type="EMBL" id="MDY7225072.1"/>
    </source>
</evidence>
<sequence length="306" mass="34347">MEVPLKLATTFFEHAPGRPSTPSHLAEFENLLRGAWETGQSPWPGVLVPAEVFVRHLARLLPEVSDAPSLSETLGQLTLEDLYLACACVHGVPDATDVLERNYLARLPAVLAYLRLPSPLLEDLCQMVRIHLLLGTSESGPRLADYTGRGALLSWMRVIAARMALRLGPQARETPDENVLAALESLQSPDPDAELDLIKRRYRPMFLQAIREAFDALSSEQRHLLRLHFVDRLPTTRMAPLFGVDQSTVSRWIKAARQAVYEDTKRLLKGRLRLSSREFESLTAAIDSHLDLSFSQILQDDEPEKK</sequence>
<dbReference type="Pfam" id="PF08281">
    <property type="entry name" value="Sigma70_r4_2"/>
    <property type="match status" value="1"/>
</dbReference>
<protein>
    <submittedName>
        <fullName evidence="2">Sigma-70 family RNA polymerase sigma factor</fullName>
    </submittedName>
</protein>
<gene>
    <name evidence="2" type="ORF">SYV04_01710</name>
</gene>
<organism evidence="2 3">
    <name type="scientific">Hyalangium rubrum</name>
    <dbReference type="NCBI Taxonomy" id="3103134"/>
    <lineage>
        <taxon>Bacteria</taxon>
        <taxon>Pseudomonadati</taxon>
        <taxon>Myxococcota</taxon>
        <taxon>Myxococcia</taxon>
        <taxon>Myxococcales</taxon>
        <taxon>Cystobacterineae</taxon>
        <taxon>Archangiaceae</taxon>
        <taxon>Hyalangium</taxon>
    </lineage>
</organism>
<dbReference type="Gene3D" id="1.10.10.10">
    <property type="entry name" value="Winged helix-like DNA-binding domain superfamily/Winged helix DNA-binding domain"/>
    <property type="match status" value="1"/>
</dbReference>
<evidence type="ECO:0000313" key="3">
    <source>
        <dbReference type="Proteomes" id="UP001291309"/>
    </source>
</evidence>
<feature type="domain" description="RNA polymerase sigma factor 70 region 4 type 2" evidence="1">
    <location>
        <begin position="208"/>
        <end position="259"/>
    </location>
</feature>
<proteinExistence type="predicted"/>
<dbReference type="InterPro" id="IPR036388">
    <property type="entry name" value="WH-like_DNA-bd_sf"/>
</dbReference>
<reference evidence="2 3" key="1">
    <citation type="submission" date="2023-12" db="EMBL/GenBank/DDBJ databases">
        <title>the genome sequence of Hyalangium sp. s54d21.</title>
        <authorList>
            <person name="Zhang X."/>
        </authorList>
    </citation>
    <scope>NUCLEOTIDE SEQUENCE [LARGE SCALE GENOMIC DNA]</scope>
    <source>
        <strain evidence="3">s54d21</strain>
    </source>
</reference>
<dbReference type="Proteomes" id="UP001291309">
    <property type="component" value="Unassembled WGS sequence"/>
</dbReference>
<dbReference type="RefSeq" id="WP_321543792.1">
    <property type="nucleotide sequence ID" value="NZ_JAXIVS010000001.1"/>
</dbReference>
<comment type="caution">
    <text evidence="2">The sequence shown here is derived from an EMBL/GenBank/DDBJ whole genome shotgun (WGS) entry which is preliminary data.</text>
</comment>
<dbReference type="InterPro" id="IPR013324">
    <property type="entry name" value="RNA_pol_sigma_r3/r4-like"/>
</dbReference>
<evidence type="ECO:0000259" key="1">
    <source>
        <dbReference type="Pfam" id="PF08281"/>
    </source>
</evidence>
<dbReference type="InterPro" id="IPR013249">
    <property type="entry name" value="RNA_pol_sigma70_r4_t2"/>
</dbReference>
<dbReference type="NCBIfam" id="TIGR03001">
    <property type="entry name" value="Sig-70_gmx1"/>
    <property type="match status" value="1"/>
</dbReference>
<dbReference type="SUPFAM" id="SSF88659">
    <property type="entry name" value="Sigma3 and sigma4 domains of RNA polymerase sigma factors"/>
    <property type="match status" value="1"/>
</dbReference>
<dbReference type="NCBIfam" id="TIGR02937">
    <property type="entry name" value="sigma70-ECF"/>
    <property type="match status" value="1"/>
</dbReference>
<dbReference type="InterPro" id="IPR014284">
    <property type="entry name" value="RNA_pol_sigma-70_dom"/>
</dbReference>